<accession>A0A2U2BN21</accession>
<evidence type="ECO:0000256" key="3">
    <source>
        <dbReference type="ARBA" id="ARBA00022692"/>
    </source>
</evidence>
<keyword evidence="2" id="KW-1003">Cell membrane</keyword>
<feature type="domain" description="Integral membrane bound transporter" evidence="10">
    <location>
        <begin position="436"/>
        <end position="548"/>
    </location>
</feature>
<keyword evidence="4 8" id="KW-1133">Transmembrane helix</keyword>
<dbReference type="InterPro" id="IPR049453">
    <property type="entry name" value="Memb_transporter_dom"/>
</dbReference>
<evidence type="ECO:0000259" key="10">
    <source>
        <dbReference type="Pfam" id="PF13515"/>
    </source>
</evidence>
<evidence type="ECO:0000256" key="2">
    <source>
        <dbReference type="ARBA" id="ARBA00022475"/>
    </source>
</evidence>
<evidence type="ECO:0000256" key="1">
    <source>
        <dbReference type="ARBA" id="ARBA00004651"/>
    </source>
</evidence>
<organism evidence="11 13">
    <name type="scientific">Alcaligenes faecalis</name>
    <dbReference type="NCBI Taxonomy" id="511"/>
    <lineage>
        <taxon>Bacteria</taxon>
        <taxon>Pseudomonadati</taxon>
        <taxon>Pseudomonadota</taxon>
        <taxon>Betaproteobacteria</taxon>
        <taxon>Burkholderiales</taxon>
        <taxon>Alcaligenaceae</taxon>
        <taxon>Alcaligenes</taxon>
    </lineage>
</organism>
<feature type="transmembrane region" description="Helical" evidence="8">
    <location>
        <begin position="461"/>
        <end position="480"/>
    </location>
</feature>
<evidence type="ECO:0000256" key="4">
    <source>
        <dbReference type="ARBA" id="ARBA00022989"/>
    </source>
</evidence>
<dbReference type="KEGG" id="afa:UZ73_03705"/>
<evidence type="ECO:0000256" key="8">
    <source>
        <dbReference type="SAM" id="Phobius"/>
    </source>
</evidence>
<feature type="transmembrane region" description="Helical" evidence="8">
    <location>
        <begin position="403"/>
        <end position="424"/>
    </location>
</feature>
<reference evidence="11 13" key="1">
    <citation type="submission" date="2018-05" db="EMBL/GenBank/DDBJ databases">
        <title>Genome Sequence of an Efficient Indole-Degrading Bacterium, Alcaligenes sp.YBY.</title>
        <authorList>
            <person name="Yang B."/>
        </authorList>
    </citation>
    <scope>NUCLEOTIDE SEQUENCE [LARGE SCALE GENOMIC DNA]</scope>
    <source>
        <strain evidence="11 13">YBY</strain>
    </source>
</reference>
<comment type="subcellular location">
    <subcellularLocation>
        <location evidence="1">Cell membrane</location>
        <topology evidence="1">Multi-pass membrane protein</topology>
    </subcellularLocation>
</comment>
<keyword evidence="3 8" id="KW-0812">Transmembrane</keyword>
<dbReference type="EMBL" id="QEXO01000001">
    <property type="protein sequence ID" value="PWE15376.1"/>
    <property type="molecule type" value="Genomic_DNA"/>
</dbReference>
<feature type="transmembrane region" description="Helical" evidence="8">
    <location>
        <begin position="39"/>
        <end position="57"/>
    </location>
</feature>
<feature type="transmembrane region" description="Helical" evidence="8">
    <location>
        <begin position="118"/>
        <end position="135"/>
    </location>
</feature>
<name>A0A2U2BN21_ALCFA</name>
<evidence type="ECO:0000313" key="12">
    <source>
        <dbReference type="EMBL" id="WBM37072.1"/>
    </source>
</evidence>
<dbReference type="InterPro" id="IPR032692">
    <property type="entry name" value="YccS_N"/>
</dbReference>
<comment type="similarity">
    <text evidence="6">Belongs to the YccS/YhfK family.</text>
</comment>
<feature type="region of interest" description="Disordered" evidence="7">
    <location>
        <begin position="741"/>
        <end position="761"/>
    </location>
</feature>
<dbReference type="GO" id="GO:0005886">
    <property type="term" value="C:plasma membrane"/>
    <property type="evidence" value="ECO:0007669"/>
    <property type="project" value="UniProtKB-SubCell"/>
</dbReference>
<dbReference type="STRING" id="511.UZ73_03705"/>
<dbReference type="Proteomes" id="UP001211866">
    <property type="component" value="Chromosome"/>
</dbReference>
<dbReference type="Proteomes" id="UP000245216">
    <property type="component" value="Unassembled WGS sequence"/>
</dbReference>
<dbReference type="Pfam" id="PF12805">
    <property type="entry name" value="FUSC-like"/>
    <property type="match status" value="1"/>
</dbReference>
<evidence type="ECO:0000256" key="5">
    <source>
        <dbReference type="ARBA" id="ARBA00023136"/>
    </source>
</evidence>
<dbReference type="EMBL" id="CP096916">
    <property type="protein sequence ID" value="WBM37072.1"/>
    <property type="molecule type" value="Genomic_DNA"/>
</dbReference>
<dbReference type="Pfam" id="PF13515">
    <property type="entry name" value="FUSC_2"/>
    <property type="match status" value="1"/>
</dbReference>
<evidence type="ECO:0000256" key="6">
    <source>
        <dbReference type="ARBA" id="ARBA00043993"/>
    </source>
</evidence>
<dbReference type="PANTHER" id="PTHR30509:SF9">
    <property type="entry name" value="MULTIDRUG RESISTANCE PROTEIN MDTO"/>
    <property type="match status" value="1"/>
</dbReference>
<proteinExistence type="inferred from homology"/>
<evidence type="ECO:0000313" key="11">
    <source>
        <dbReference type="EMBL" id="PWE15376.1"/>
    </source>
</evidence>
<keyword evidence="5 8" id="KW-0472">Membrane</keyword>
<feature type="transmembrane region" description="Helical" evidence="8">
    <location>
        <begin position="93"/>
        <end position="111"/>
    </location>
</feature>
<feature type="compositionally biased region" description="Basic and acidic residues" evidence="7">
    <location>
        <begin position="750"/>
        <end position="761"/>
    </location>
</feature>
<reference evidence="11 13" key="2">
    <citation type="submission" date="2018-05" db="EMBL/GenBank/DDBJ databases">
        <authorList>
            <person name="Lanie J.A."/>
            <person name="Ng W.-L."/>
            <person name="Kazmierczak K.M."/>
            <person name="Andrzejewski T.M."/>
            <person name="Davidsen T.M."/>
            <person name="Wayne K.J."/>
            <person name="Tettelin H."/>
            <person name="Glass J.I."/>
            <person name="Rusch D."/>
            <person name="Podicherti R."/>
            <person name="Tsui H.-C.T."/>
            <person name="Winkler M.E."/>
        </authorList>
    </citation>
    <scope>NUCLEOTIDE SEQUENCE [LARGE SCALE GENOMIC DNA]</scope>
    <source>
        <strain evidence="11 13">YBY</strain>
    </source>
</reference>
<reference evidence="12 14" key="3">
    <citation type="submission" date="2022-05" db="EMBL/GenBank/DDBJ databases">
        <title>Complete sequence of strain NY11312.</title>
        <authorList>
            <person name="Zhou D."/>
        </authorList>
    </citation>
    <scope>NUCLEOTIDE SEQUENCE [LARGE SCALE GENOMIC DNA]</scope>
    <source>
        <strain evidence="12 14">NY11312</strain>
    </source>
</reference>
<protein>
    <submittedName>
        <fullName evidence="11">FUSC family protein</fullName>
    </submittedName>
</protein>
<feature type="domain" description="Integral membrane protein YccS N-terminal" evidence="9">
    <location>
        <begin position="76"/>
        <end position="350"/>
    </location>
</feature>
<evidence type="ECO:0000256" key="7">
    <source>
        <dbReference type="SAM" id="MobiDB-lite"/>
    </source>
</evidence>
<feature type="transmembrane region" description="Helical" evidence="8">
    <location>
        <begin position="430"/>
        <end position="449"/>
    </location>
</feature>
<sequence length="761" mass="84670">MASPIPQLKQFLYSHYFFGGLRQSIGVLLPVIILGRFFGHYDIGVIASMGATCVAIIDQPGGPRRYRNNEMLGGIALGTVTVGLTGLASSSPLLLVLCVPFLCFLYSMFSVFGRRGGLIGFAALLLMTLTMRFPMEPHEVLAHTLYSFAGGLSYYLFSTLFRRLFWYREERQTLAVALFATAEYMEARSQFYDSTSDLDACYRRLINLQSNMTEKHQAARDVVLRELPRGYGRGDHHRKALLTIFLNMVSILDSLVATYTDYTVLRRQLSDSDFMVFARDGLHKLSLDIGRIAMNVSRSARTTRRSSVKAEIRAMEYELEKYKRQGMSQSDPETYALLVQVLRRMRNLNRIVDSMASLSHRASQNLPVDQYLNKSLSRMLSREELRLGMLTSNLKLKSSHFRYAARVSIASIVALGVGALSAHFQSELGLVSALTAHSYWIILTILVIMKPGFAITRQRNGWRLFGTVLGCGAAFLLLKLTDNRELYLIAMLLAYLLGNSLVQLNFLLSALFNTIFVILSFQFLSTGGSFIIGERLVDTLIGCGIAMAASYLLPNWESSAMTGLARAALAANKEFWRAGLEFARLSRLHNQSLKSGQDGESTMTEAQKEQVDLDLMEADTAWQVANKNVHIAFSNFASAFYRMMDEPVSRQANVSLLNNLLIQNHVLASQISAAAPLLANLSQIPPGIQNSLDAIGALINDQDADPPASIETEGELAMLAYPIRQMSKAAQLIRQDMRGLEYSAGPQLPPERKQELKQQGA</sequence>
<dbReference type="PANTHER" id="PTHR30509">
    <property type="entry name" value="P-HYDROXYBENZOIC ACID EFFLUX PUMP SUBUNIT-RELATED"/>
    <property type="match status" value="1"/>
</dbReference>
<dbReference type="AlphaFoldDB" id="A0A2U2BN21"/>
<keyword evidence="14" id="KW-1185">Reference proteome</keyword>
<evidence type="ECO:0000313" key="14">
    <source>
        <dbReference type="Proteomes" id="UP001211866"/>
    </source>
</evidence>
<dbReference type="RefSeq" id="WP_045930256.1">
    <property type="nucleotide sequence ID" value="NZ_CAXOJJ010000018.1"/>
</dbReference>
<feature type="transmembrane region" description="Helical" evidence="8">
    <location>
        <begin position="141"/>
        <end position="161"/>
    </location>
</feature>
<feature type="transmembrane region" description="Helical" evidence="8">
    <location>
        <begin position="12"/>
        <end position="33"/>
    </location>
</feature>
<gene>
    <name evidence="11" type="ORF">DF183_01175</name>
    <name evidence="12" type="ORF">M2J83_14805</name>
</gene>
<feature type="transmembrane region" description="Helical" evidence="8">
    <location>
        <begin position="69"/>
        <end position="87"/>
    </location>
</feature>
<feature type="transmembrane region" description="Helical" evidence="8">
    <location>
        <begin position="515"/>
        <end position="533"/>
    </location>
</feature>
<evidence type="ECO:0000313" key="13">
    <source>
        <dbReference type="Proteomes" id="UP000245216"/>
    </source>
</evidence>
<feature type="transmembrane region" description="Helical" evidence="8">
    <location>
        <begin position="486"/>
        <end position="508"/>
    </location>
</feature>
<dbReference type="GeneID" id="29369246"/>
<evidence type="ECO:0000259" key="9">
    <source>
        <dbReference type="Pfam" id="PF12805"/>
    </source>
</evidence>